<evidence type="ECO:0000313" key="3">
    <source>
        <dbReference type="EMBL" id="QEG20560.1"/>
    </source>
</evidence>
<sequence precursor="true">MRFITIIILLGSILAAAPGCRTTSVQCERETALLRAEILDLEDKYYALKSQHERVLTGGSNAVATNDVIGSGIVAGSPMVVNSWPVQGDVIYEDQIVPGGTAVYQAPLEGEVYYDGQVYEGQIYNGQSYEGQVLPMAPTPIESPVTNPGVETVPSAGDTNALPLDLDNQSNSPTGDTTLRNAPTLELSDGPELEVGFEELELQLADEQEVDRIEIVPSATRGKDLDGVAGHDGLEIMIQTLNSDGEFVDQAGELTVVVKDNLAGEIGKWTFLPKELKLFLSRDELGNMGTLLHLPWTDRIPVSKQVEVRVSMMIGSIEYVATLDLKIDPPTGQPGDNAIVGWGGEDTRWLSPSKPSTQPSVFASPQLPASKPPSTAVQRPKWKPVR</sequence>
<organism evidence="3 4">
    <name type="scientific">Mariniblastus fucicola</name>
    <dbReference type="NCBI Taxonomy" id="980251"/>
    <lineage>
        <taxon>Bacteria</taxon>
        <taxon>Pseudomonadati</taxon>
        <taxon>Planctomycetota</taxon>
        <taxon>Planctomycetia</taxon>
        <taxon>Pirellulales</taxon>
        <taxon>Pirellulaceae</taxon>
        <taxon>Mariniblastus</taxon>
    </lineage>
</organism>
<evidence type="ECO:0000256" key="1">
    <source>
        <dbReference type="SAM" id="MobiDB-lite"/>
    </source>
</evidence>
<feature type="compositionally biased region" description="Polar residues" evidence="1">
    <location>
        <begin position="167"/>
        <end position="181"/>
    </location>
</feature>
<keyword evidence="4" id="KW-1185">Reference proteome</keyword>
<proteinExistence type="predicted"/>
<protein>
    <submittedName>
        <fullName evidence="3">Uncharacterized protein</fullName>
    </submittedName>
</protein>
<evidence type="ECO:0000313" key="4">
    <source>
        <dbReference type="Proteomes" id="UP000322214"/>
    </source>
</evidence>
<accession>A0A5B9P6K6</accession>
<dbReference type="OrthoDB" id="282621at2"/>
<dbReference type="KEGG" id="mff:MFFC18_04090"/>
<keyword evidence="2" id="KW-0732">Signal</keyword>
<feature type="signal peptide" evidence="2">
    <location>
        <begin position="1"/>
        <end position="17"/>
    </location>
</feature>
<evidence type="ECO:0000256" key="2">
    <source>
        <dbReference type="SAM" id="SignalP"/>
    </source>
</evidence>
<gene>
    <name evidence="3" type="ORF">MFFC18_04090</name>
</gene>
<dbReference type="AlphaFoldDB" id="A0A5B9P6K6"/>
<reference evidence="3 4" key="1">
    <citation type="submission" date="2019-08" db="EMBL/GenBank/DDBJ databases">
        <title>Deep-cultivation of Planctomycetes and their phenomic and genomic characterization uncovers novel biology.</title>
        <authorList>
            <person name="Wiegand S."/>
            <person name="Jogler M."/>
            <person name="Boedeker C."/>
            <person name="Pinto D."/>
            <person name="Vollmers J."/>
            <person name="Rivas-Marin E."/>
            <person name="Kohn T."/>
            <person name="Peeters S.H."/>
            <person name="Heuer A."/>
            <person name="Rast P."/>
            <person name="Oberbeckmann S."/>
            <person name="Bunk B."/>
            <person name="Jeske O."/>
            <person name="Meyerdierks A."/>
            <person name="Storesund J.E."/>
            <person name="Kallscheuer N."/>
            <person name="Luecker S."/>
            <person name="Lage O.M."/>
            <person name="Pohl T."/>
            <person name="Merkel B.J."/>
            <person name="Hornburger P."/>
            <person name="Mueller R.-W."/>
            <person name="Bruemmer F."/>
            <person name="Labrenz M."/>
            <person name="Spormann A.M."/>
            <person name="Op den Camp H."/>
            <person name="Overmann J."/>
            <person name="Amann R."/>
            <person name="Jetten M.S.M."/>
            <person name="Mascher T."/>
            <person name="Medema M.H."/>
            <person name="Devos D.P."/>
            <person name="Kaster A.-K."/>
            <person name="Ovreas L."/>
            <person name="Rohde M."/>
            <person name="Galperin M.Y."/>
            <person name="Jogler C."/>
        </authorList>
    </citation>
    <scope>NUCLEOTIDE SEQUENCE [LARGE SCALE GENOMIC DNA]</scope>
    <source>
        <strain evidence="3 4">FC18</strain>
    </source>
</reference>
<feature type="compositionally biased region" description="Polar residues" evidence="1">
    <location>
        <begin position="353"/>
        <end position="363"/>
    </location>
</feature>
<feature type="chain" id="PRO_5022812911" evidence="2">
    <location>
        <begin position="18"/>
        <end position="386"/>
    </location>
</feature>
<dbReference type="STRING" id="980251.GCA_001642875_02407"/>
<feature type="region of interest" description="Disordered" evidence="1">
    <location>
        <begin position="343"/>
        <end position="386"/>
    </location>
</feature>
<dbReference type="RefSeq" id="WP_075084828.1">
    <property type="nucleotide sequence ID" value="NZ_CP042912.1"/>
</dbReference>
<dbReference type="Proteomes" id="UP000322214">
    <property type="component" value="Chromosome"/>
</dbReference>
<name>A0A5B9P6K6_9BACT</name>
<feature type="region of interest" description="Disordered" evidence="1">
    <location>
        <begin position="149"/>
        <end position="184"/>
    </location>
</feature>
<dbReference type="EMBL" id="CP042912">
    <property type="protein sequence ID" value="QEG20560.1"/>
    <property type="molecule type" value="Genomic_DNA"/>
</dbReference>